<evidence type="ECO:0000256" key="1">
    <source>
        <dbReference type="ARBA" id="ARBA00022553"/>
    </source>
</evidence>
<dbReference type="SMART" id="SM00448">
    <property type="entry name" value="REC"/>
    <property type="match status" value="1"/>
</dbReference>
<dbReference type="InterPro" id="IPR058245">
    <property type="entry name" value="NreC/VraR/RcsB-like_REC"/>
</dbReference>
<dbReference type="InterPro" id="IPR016032">
    <property type="entry name" value="Sig_transdc_resp-reg_C-effctor"/>
</dbReference>
<dbReference type="PANTHER" id="PTHR45566">
    <property type="entry name" value="HTH-TYPE TRANSCRIPTIONAL REGULATOR YHJB-RELATED"/>
    <property type="match status" value="1"/>
</dbReference>
<organism evidence="6 7">
    <name type="scientific">Ramlibacter tataouinensis</name>
    <dbReference type="NCBI Taxonomy" id="94132"/>
    <lineage>
        <taxon>Bacteria</taxon>
        <taxon>Pseudomonadati</taxon>
        <taxon>Pseudomonadota</taxon>
        <taxon>Betaproteobacteria</taxon>
        <taxon>Burkholderiales</taxon>
        <taxon>Comamonadaceae</taxon>
        <taxon>Ramlibacter</taxon>
    </lineage>
</organism>
<dbReference type="AlphaFoldDB" id="A0A127JRQ6"/>
<gene>
    <name evidence="6" type="ORF">UC35_06690</name>
</gene>
<sequence>MHILIVDDHPLFREGLKTLLTALDPAVRISDAGSVDEAVALPAAEAPDLILLDMNLPGVSRLDALQQVKAAHEGASVVVVSGDEDPLLIRSVVDAGAAGYIPKTTDTSLTIQALRLVLANGIYLPRIALSTGGSAAPAAPSAKAANVPEFSGRQLAVLRCLLQGKANKVIARELSIAEGTVKAHLWSIYQALGVNSRAQAMYRVHELHIGGLAT</sequence>
<feature type="domain" description="HTH luxR-type" evidence="4">
    <location>
        <begin position="143"/>
        <end position="208"/>
    </location>
</feature>
<evidence type="ECO:0000313" key="6">
    <source>
        <dbReference type="EMBL" id="AMO22627.1"/>
    </source>
</evidence>
<keyword evidence="7" id="KW-1185">Reference proteome</keyword>
<evidence type="ECO:0008006" key="8">
    <source>
        <dbReference type="Google" id="ProtNLM"/>
    </source>
</evidence>
<dbReference type="GO" id="GO:0003677">
    <property type="term" value="F:DNA binding"/>
    <property type="evidence" value="ECO:0007669"/>
    <property type="project" value="UniProtKB-KW"/>
</dbReference>
<evidence type="ECO:0000256" key="2">
    <source>
        <dbReference type="ARBA" id="ARBA00023125"/>
    </source>
</evidence>
<dbReference type="GO" id="GO:0006355">
    <property type="term" value="P:regulation of DNA-templated transcription"/>
    <property type="evidence" value="ECO:0007669"/>
    <property type="project" value="InterPro"/>
</dbReference>
<dbReference type="SMART" id="SM00421">
    <property type="entry name" value="HTH_LUXR"/>
    <property type="match status" value="1"/>
</dbReference>
<dbReference type="InterPro" id="IPR000792">
    <property type="entry name" value="Tscrpt_reg_LuxR_C"/>
</dbReference>
<accession>A0A127JRQ6</accession>
<dbReference type="SUPFAM" id="SSF52172">
    <property type="entry name" value="CheY-like"/>
    <property type="match status" value="1"/>
</dbReference>
<feature type="domain" description="Response regulatory" evidence="5">
    <location>
        <begin position="2"/>
        <end position="118"/>
    </location>
</feature>
<dbReference type="CDD" id="cd17535">
    <property type="entry name" value="REC_NarL-like"/>
    <property type="match status" value="1"/>
</dbReference>
<dbReference type="InterPro" id="IPR011006">
    <property type="entry name" value="CheY-like_superfamily"/>
</dbReference>
<evidence type="ECO:0000313" key="7">
    <source>
        <dbReference type="Proteomes" id="UP000070433"/>
    </source>
</evidence>
<dbReference type="Pfam" id="PF00196">
    <property type="entry name" value="GerE"/>
    <property type="match status" value="1"/>
</dbReference>
<proteinExistence type="predicted"/>
<protein>
    <recommendedName>
        <fullName evidence="8">LuxR family transcriptional regulator</fullName>
    </recommendedName>
</protein>
<dbReference type="EMBL" id="CP010951">
    <property type="protein sequence ID" value="AMO22627.1"/>
    <property type="molecule type" value="Genomic_DNA"/>
</dbReference>
<dbReference type="InterPro" id="IPR051015">
    <property type="entry name" value="EvgA-like"/>
</dbReference>
<evidence type="ECO:0000259" key="5">
    <source>
        <dbReference type="PROSITE" id="PS50110"/>
    </source>
</evidence>
<dbReference type="CDD" id="cd06170">
    <property type="entry name" value="LuxR_C_like"/>
    <property type="match status" value="1"/>
</dbReference>
<reference evidence="6 7" key="1">
    <citation type="journal article" date="2014" name="Int. J. Syst. Evol. Microbiol.">
        <title>Ramlibacter solisilvae sp. nov., isolated from forest soil, and emended description of the genus Ramlibacter.</title>
        <authorList>
            <person name="Lee H.J."/>
            <person name="Lee S.H."/>
            <person name="Lee S.S."/>
            <person name="Lee J.S."/>
            <person name="Kim Y."/>
            <person name="Kim S.C."/>
            <person name="Jeon C.O."/>
        </authorList>
    </citation>
    <scope>NUCLEOTIDE SEQUENCE [LARGE SCALE GENOMIC DNA]</scope>
    <source>
        <strain evidence="6 7">5-10</strain>
    </source>
</reference>
<keyword evidence="1 3" id="KW-0597">Phosphoprotein</keyword>
<dbReference type="Proteomes" id="UP000070433">
    <property type="component" value="Chromosome"/>
</dbReference>
<dbReference type="Gene3D" id="3.40.50.2300">
    <property type="match status" value="1"/>
</dbReference>
<evidence type="ECO:0000256" key="3">
    <source>
        <dbReference type="PROSITE-ProRule" id="PRU00169"/>
    </source>
</evidence>
<dbReference type="PRINTS" id="PR00038">
    <property type="entry name" value="HTHLUXR"/>
</dbReference>
<dbReference type="InterPro" id="IPR001789">
    <property type="entry name" value="Sig_transdc_resp-reg_receiver"/>
</dbReference>
<feature type="modified residue" description="4-aspartylphosphate" evidence="3">
    <location>
        <position position="53"/>
    </location>
</feature>
<dbReference type="Pfam" id="PF00072">
    <property type="entry name" value="Response_reg"/>
    <property type="match status" value="1"/>
</dbReference>
<dbReference type="SUPFAM" id="SSF46894">
    <property type="entry name" value="C-terminal effector domain of the bipartite response regulators"/>
    <property type="match status" value="1"/>
</dbReference>
<evidence type="ECO:0000259" key="4">
    <source>
        <dbReference type="PROSITE" id="PS50043"/>
    </source>
</evidence>
<name>A0A127JRQ6_9BURK</name>
<dbReference type="GO" id="GO:0000160">
    <property type="term" value="P:phosphorelay signal transduction system"/>
    <property type="evidence" value="ECO:0007669"/>
    <property type="project" value="InterPro"/>
</dbReference>
<keyword evidence="2" id="KW-0238">DNA-binding</keyword>
<dbReference type="PANTHER" id="PTHR45566:SF2">
    <property type="entry name" value="NARL SUBFAMILY"/>
    <property type="match status" value="1"/>
</dbReference>
<dbReference type="PROSITE" id="PS50110">
    <property type="entry name" value="RESPONSE_REGULATORY"/>
    <property type="match status" value="1"/>
</dbReference>
<dbReference type="PROSITE" id="PS50043">
    <property type="entry name" value="HTH_LUXR_2"/>
    <property type="match status" value="1"/>
</dbReference>